<feature type="signal peptide" evidence="3">
    <location>
        <begin position="1"/>
        <end position="25"/>
    </location>
</feature>
<feature type="chain" id="PRO_5023143116" evidence="3">
    <location>
        <begin position="26"/>
        <end position="403"/>
    </location>
</feature>
<gene>
    <name evidence="6" type="ORF">FRZ32_09975</name>
</gene>
<organism evidence="6 7">
    <name type="scientific">Allosphingosinicella ginsenosidimutans</name>
    <dbReference type="NCBI Taxonomy" id="1176539"/>
    <lineage>
        <taxon>Bacteria</taxon>
        <taxon>Pseudomonadati</taxon>
        <taxon>Pseudomonadota</taxon>
        <taxon>Alphaproteobacteria</taxon>
        <taxon>Sphingomonadales</taxon>
        <taxon>Sphingomonadaceae</taxon>
        <taxon>Allosphingosinicella</taxon>
    </lineage>
</organism>
<evidence type="ECO:0000256" key="1">
    <source>
        <dbReference type="ARBA" id="ARBA00023002"/>
    </source>
</evidence>
<reference evidence="6 7" key="1">
    <citation type="journal article" date="2015" name="J. Microbiol.">
        <title>Sphingosinicella ginsenosidimutans sp. nov., with ginsenoside converting activity.</title>
        <authorList>
            <person name="Kim J.K."/>
            <person name="Kang M.S."/>
            <person name="Park S.C."/>
            <person name="Kim K.M."/>
            <person name="Choi K."/>
            <person name="Yoon M.H."/>
            <person name="Im W.T."/>
        </authorList>
    </citation>
    <scope>NUCLEOTIDE SEQUENCE [LARGE SCALE GENOMIC DNA]</scope>
    <source>
        <strain evidence="6 7">BS-11</strain>
    </source>
</reference>
<comment type="caution">
    <text evidence="6">The sequence shown here is derived from an EMBL/GenBank/DDBJ whole genome shotgun (WGS) entry which is preliminary data.</text>
</comment>
<dbReference type="PRINTS" id="PR01775">
    <property type="entry name" value="GLFROXRDTASE"/>
</dbReference>
<keyword evidence="1" id="KW-0560">Oxidoreductase</keyword>
<dbReference type="Pfam" id="PF22725">
    <property type="entry name" value="GFO_IDH_MocA_C3"/>
    <property type="match status" value="1"/>
</dbReference>
<keyword evidence="3" id="KW-0732">Signal</keyword>
<dbReference type="GO" id="GO:0000166">
    <property type="term" value="F:nucleotide binding"/>
    <property type="evidence" value="ECO:0007669"/>
    <property type="project" value="InterPro"/>
</dbReference>
<evidence type="ECO:0000256" key="2">
    <source>
        <dbReference type="SAM" id="MobiDB-lite"/>
    </source>
</evidence>
<keyword evidence="7" id="KW-1185">Reference proteome</keyword>
<dbReference type="SUPFAM" id="SSF51735">
    <property type="entry name" value="NAD(P)-binding Rossmann-fold domains"/>
    <property type="match status" value="1"/>
</dbReference>
<dbReference type="EMBL" id="VOQQ01000001">
    <property type="protein sequence ID" value="TXC63956.1"/>
    <property type="molecule type" value="Genomic_DNA"/>
</dbReference>
<evidence type="ECO:0000313" key="7">
    <source>
        <dbReference type="Proteomes" id="UP000321249"/>
    </source>
</evidence>
<dbReference type="InterPro" id="IPR055170">
    <property type="entry name" value="GFO_IDH_MocA-like_dom"/>
</dbReference>
<dbReference type="OrthoDB" id="9815825at2"/>
<protein>
    <submittedName>
        <fullName evidence="6">Gfo/Idh/MocA family oxidoreductase</fullName>
    </submittedName>
</protein>
<sequence length="403" mass="43823">MTWSSISRRAFVAGGALLAAGAGQAEPPPDRLVGRPDPQLDTPEPLPEDRQLGFAVVGLGKLALGEIMDAFATARRAKVTALVSGNRDKALRVAARYGVPESGLYSYDDFDRIADNPAVDVVYIVLPNALHRAFAERAFRAGKHVLCEKPMATNVADCAAMIAASEAAGRKLMIAYRCQFEPHNLMAMRAIRGGELGAVRVITADVGRGTDPRDPADQWRLNRALAGSGSLFDIGIYGLNAARFLVGEEPVEVRAQLYARPDDPRFREVEDVVVWTMRFPGGAQFHGSTSYSYSFTNRIQATCDNGVLVLDPSMEYHAQRLQIRDRTIQMSPIDQFAREMDHFCMAITDGVPIVADGAEGMQDVRLMLAILEAGRTGRAVSTDWGYRRAADPATSVPDRLGVA</sequence>
<dbReference type="Proteomes" id="UP000321249">
    <property type="component" value="Unassembled WGS sequence"/>
</dbReference>
<feature type="region of interest" description="Disordered" evidence="2">
    <location>
        <begin position="22"/>
        <end position="48"/>
    </location>
</feature>
<dbReference type="Gene3D" id="3.40.50.720">
    <property type="entry name" value="NAD(P)-binding Rossmann-like Domain"/>
    <property type="match status" value="1"/>
</dbReference>
<dbReference type="Gene3D" id="3.30.360.10">
    <property type="entry name" value="Dihydrodipicolinate Reductase, domain 2"/>
    <property type="match status" value="1"/>
</dbReference>
<dbReference type="InterPro" id="IPR000683">
    <property type="entry name" value="Gfo/Idh/MocA-like_OxRdtase_N"/>
</dbReference>
<dbReference type="PANTHER" id="PTHR43818">
    <property type="entry name" value="BCDNA.GH03377"/>
    <property type="match status" value="1"/>
</dbReference>
<dbReference type="AlphaFoldDB" id="A0A5C6TUK7"/>
<evidence type="ECO:0000259" key="4">
    <source>
        <dbReference type="Pfam" id="PF01408"/>
    </source>
</evidence>
<dbReference type="InterPro" id="IPR008354">
    <property type="entry name" value="Glc-Fru_OxRdtase_bac"/>
</dbReference>
<evidence type="ECO:0000259" key="5">
    <source>
        <dbReference type="Pfam" id="PF22725"/>
    </source>
</evidence>
<dbReference type="Pfam" id="PF01408">
    <property type="entry name" value="GFO_IDH_MocA"/>
    <property type="match status" value="1"/>
</dbReference>
<evidence type="ECO:0000256" key="3">
    <source>
        <dbReference type="SAM" id="SignalP"/>
    </source>
</evidence>
<proteinExistence type="predicted"/>
<feature type="domain" description="GFO/IDH/MocA-like oxidoreductase" evidence="5">
    <location>
        <begin position="187"/>
        <end position="308"/>
    </location>
</feature>
<evidence type="ECO:0000313" key="6">
    <source>
        <dbReference type="EMBL" id="TXC63956.1"/>
    </source>
</evidence>
<name>A0A5C6TUK7_9SPHN</name>
<accession>A0A5C6TUK7</accession>
<dbReference type="InterPro" id="IPR050463">
    <property type="entry name" value="Gfo/Idh/MocA_oxidrdct_glycsds"/>
</dbReference>
<dbReference type="RefSeq" id="WP_147043362.1">
    <property type="nucleotide sequence ID" value="NZ_BAABIR010000001.1"/>
</dbReference>
<feature type="domain" description="Gfo/Idh/MocA-like oxidoreductase N-terminal" evidence="4">
    <location>
        <begin position="53"/>
        <end position="176"/>
    </location>
</feature>
<dbReference type="GO" id="GO:0016491">
    <property type="term" value="F:oxidoreductase activity"/>
    <property type="evidence" value="ECO:0007669"/>
    <property type="project" value="UniProtKB-KW"/>
</dbReference>
<dbReference type="InterPro" id="IPR036291">
    <property type="entry name" value="NAD(P)-bd_dom_sf"/>
</dbReference>
<dbReference type="SUPFAM" id="SSF55347">
    <property type="entry name" value="Glyceraldehyde-3-phosphate dehydrogenase-like, C-terminal domain"/>
    <property type="match status" value="1"/>
</dbReference>
<dbReference type="PANTHER" id="PTHR43818:SF11">
    <property type="entry name" value="BCDNA.GH03377"/>
    <property type="match status" value="1"/>
</dbReference>